<dbReference type="AlphaFoldDB" id="A0A327S9K9"/>
<organism evidence="1 2">
    <name type="scientific">Pedobacter cryoconitis</name>
    <dbReference type="NCBI Taxonomy" id="188932"/>
    <lineage>
        <taxon>Bacteria</taxon>
        <taxon>Pseudomonadati</taxon>
        <taxon>Bacteroidota</taxon>
        <taxon>Sphingobacteriia</taxon>
        <taxon>Sphingobacteriales</taxon>
        <taxon>Sphingobacteriaceae</taxon>
        <taxon>Pedobacter</taxon>
    </lineage>
</organism>
<dbReference type="Gene3D" id="3.40.50.1000">
    <property type="entry name" value="HAD superfamily/HAD-like"/>
    <property type="match status" value="1"/>
</dbReference>
<sequence length="229" mass="24942">MSLIKLAVFDIAGTTIKDNHEVSKALQAALAKQGHAVDLAQINPLMGYEKNLAIGQLLQMQGLASETITPQLISVIHADFVQQMLNFYTAGPAIEPLPNVEETLKALREQGIKVGINTGFSKDIADAIINRLQWREKGVIDYLIGSDEVTLGRPHPLMIQRLMQLAGITDPLQVLKAGDTEVDIHEGQNAGCRYVVGITTGIFTHEELASHHPTHLIDDMAKVLTIING</sequence>
<dbReference type="OrthoDB" id="5504491at2"/>
<dbReference type="SFLD" id="SFLDG01129">
    <property type="entry name" value="C1.5:_HAD__Beta-PGM__Phosphata"/>
    <property type="match status" value="1"/>
</dbReference>
<protein>
    <submittedName>
        <fullName evidence="1">Phosphonatase-like hydrolase</fullName>
    </submittedName>
</protein>
<keyword evidence="1" id="KW-0378">Hydrolase</keyword>
<dbReference type="PRINTS" id="PR00413">
    <property type="entry name" value="HADHALOGNASE"/>
</dbReference>
<dbReference type="RefSeq" id="WP_111635481.1">
    <property type="nucleotide sequence ID" value="NZ_QLLR01000027.1"/>
</dbReference>
<dbReference type="PANTHER" id="PTHR43434:SF19">
    <property type="entry name" value="PHOSPHONOACETALDEHYDE HYDROLASE"/>
    <property type="match status" value="1"/>
</dbReference>
<dbReference type="PANTHER" id="PTHR43434">
    <property type="entry name" value="PHOSPHOGLYCOLATE PHOSPHATASE"/>
    <property type="match status" value="1"/>
</dbReference>
<dbReference type="Gene3D" id="1.10.150.240">
    <property type="entry name" value="Putative phosphatase, domain 2"/>
    <property type="match status" value="1"/>
</dbReference>
<proteinExistence type="predicted"/>
<comment type="caution">
    <text evidence="1">The sequence shown here is derived from an EMBL/GenBank/DDBJ whole genome shotgun (WGS) entry which is preliminary data.</text>
</comment>
<dbReference type="SUPFAM" id="SSF56784">
    <property type="entry name" value="HAD-like"/>
    <property type="match status" value="1"/>
</dbReference>
<dbReference type="GO" id="GO:0005829">
    <property type="term" value="C:cytosol"/>
    <property type="evidence" value="ECO:0007669"/>
    <property type="project" value="TreeGrafter"/>
</dbReference>
<accession>A0A327S9K9</accession>
<dbReference type="STRING" id="188932.AY601_4739"/>
<dbReference type="InterPro" id="IPR006439">
    <property type="entry name" value="HAD-SF_hydro_IA"/>
</dbReference>
<dbReference type="InterPro" id="IPR023214">
    <property type="entry name" value="HAD_sf"/>
</dbReference>
<name>A0A327S9K9_9SPHI</name>
<dbReference type="Pfam" id="PF00702">
    <property type="entry name" value="Hydrolase"/>
    <property type="match status" value="1"/>
</dbReference>
<dbReference type="SFLD" id="SFLDS00003">
    <property type="entry name" value="Haloacid_Dehalogenase"/>
    <property type="match status" value="1"/>
</dbReference>
<dbReference type="InterPro" id="IPR023198">
    <property type="entry name" value="PGP-like_dom2"/>
</dbReference>
<dbReference type="InterPro" id="IPR050155">
    <property type="entry name" value="HAD-like_hydrolase_sf"/>
</dbReference>
<dbReference type="Proteomes" id="UP000249754">
    <property type="component" value="Unassembled WGS sequence"/>
</dbReference>
<gene>
    <name evidence="1" type="ORF">LY11_04110</name>
</gene>
<reference evidence="1 2" key="1">
    <citation type="submission" date="2018-06" db="EMBL/GenBank/DDBJ databases">
        <title>Genomic Encyclopedia of Archaeal and Bacterial Type Strains, Phase II (KMG-II): from individual species to whole genera.</title>
        <authorList>
            <person name="Goeker M."/>
        </authorList>
    </citation>
    <scope>NUCLEOTIDE SEQUENCE [LARGE SCALE GENOMIC DNA]</scope>
    <source>
        <strain evidence="1 2">DSM 14825</strain>
    </source>
</reference>
<dbReference type="InterPro" id="IPR036412">
    <property type="entry name" value="HAD-like_sf"/>
</dbReference>
<dbReference type="EMBL" id="QLLR01000027">
    <property type="protein sequence ID" value="RAJ25375.1"/>
    <property type="molecule type" value="Genomic_DNA"/>
</dbReference>
<dbReference type="GO" id="GO:0008967">
    <property type="term" value="F:phosphoglycolate phosphatase activity"/>
    <property type="evidence" value="ECO:0007669"/>
    <property type="project" value="TreeGrafter"/>
</dbReference>
<evidence type="ECO:0000313" key="1">
    <source>
        <dbReference type="EMBL" id="RAJ25375.1"/>
    </source>
</evidence>
<dbReference type="GO" id="GO:0006281">
    <property type="term" value="P:DNA repair"/>
    <property type="evidence" value="ECO:0007669"/>
    <property type="project" value="TreeGrafter"/>
</dbReference>
<evidence type="ECO:0000313" key="2">
    <source>
        <dbReference type="Proteomes" id="UP000249754"/>
    </source>
</evidence>